<keyword evidence="3" id="KW-1185">Reference proteome</keyword>
<organism evidence="2 3">
    <name type="scientific">Dietzia natronolimnaea</name>
    <dbReference type="NCBI Taxonomy" id="161920"/>
    <lineage>
        <taxon>Bacteria</taxon>
        <taxon>Bacillati</taxon>
        <taxon>Actinomycetota</taxon>
        <taxon>Actinomycetes</taxon>
        <taxon>Mycobacteriales</taxon>
        <taxon>Dietziaceae</taxon>
        <taxon>Dietzia</taxon>
    </lineage>
</organism>
<name>A0A2A2WMJ0_9ACTN</name>
<protein>
    <submittedName>
        <fullName evidence="2">Uncharacterized protein</fullName>
    </submittedName>
</protein>
<proteinExistence type="predicted"/>
<evidence type="ECO:0000256" key="1">
    <source>
        <dbReference type="SAM" id="Phobius"/>
    </source>
</evidence>
<dbReference type="RefSeq" id="WP_095718898.1">
    <property type="nucleotide sequence ID" value="NZ_BAAAHZ010000006.1"/>
</dbReference>
<comment type="caution">
    <text evidence="2">The sequence shown here is derived from an EMBL/GenBank/DDBJ whole genome shotgun (WGS) entry which is preliminary data.</text>
</comment>
<keyword evidence="1" id="KW-0472">Membrane</keyword>
<dbReference type="EMBL" id="NTGA01000024">
    <property type="protein sequence ID" value="PAY22400.1"/>
    <property type="molecule type" value="Genomic_DNA"/>
</dbReference>
<gene>
    <name evidence="2" type="ORF">CEY15_13520</name>
</gene>
<accession>A0A2A2WMJ0</accession>
<dbReference type="OrthoDB" id="4869619at2"/>
<sequence>MARSGGDALGTRQRLEVLGGFVGFFTVLALVNAVGLIVVGRPSILASFVLVLMLAASGYTFRVWRRADRAVNRG</sequence>
<reference evidence="3" key="1">
    <citation type="submission" date="2017-09" db="EMBL/GenBank/DDBJ databases">
        <authorList>
            <person name="Zhang Y."/>
            <person name="Huang X."/>
            <person name="Liu J."/>
            <person name="Lu L."/>
            <person name="Peng K."/>
        </authorList>
    </citation>
    <scope>NUCLEOTIDE SEQUENCE [LARGE SCALE GENOMIC DNA]</scope>
    <source>
        <strain evidence="3">S-XJ-1</strain>
    </source>
</reference>
<keyword evidence="1" id="KW-1133">Transmembrane helix</keyword>
<dbReference type="AlphaFoldDB" id="A0A2A2WMJ0"/>
<dbReference type="Proteomes" id="UP000218810">
    <property type="component" value="Unassembled WGS sequence"/>
</dbReference>
<evidence type="ECO:0000313" key="3">
    <source>
        <dbReference type="Proteomes" id="UP000218810"/>
    </source>
</evidence>
<evidence type="ECO:0000313" key="2">
    <source>
        <dbReference type="EMBL" id="PAY22400.1"/>
    </source>
</evidence>
<feature type="transmembrane region" description="Helical" evidence="1">
    <location>
        <begin position="17"/>
        <end position="38"/>
    </location>
</feature>
<feature type="transmembrane region" description="Helical" evidence="1">
    <location>
        <begin position="44"/>
        <end position="64"/>
    </location>
</feature>
<keyword evidence="1" id="KW-0812">Transmembrane</keyword>